<dbReference type="GO" id="GO:0030288">
    <property type="term" value="C:outer membrane-bounded periplasmic space"/>
    <property type="evidence" value="ECO:0007669"/>
    <property type="project" value="TreeGrafter"/>
</dbReference>
<dbReference type="Pfam" id="PF13343">
    <property type="entry name" value="SBP_bac_6"/>
    <property type="match status" value="1"/>
</dbReference>
<dbReference type="AlphaFoldDB" id="A0A5C8PBJ3"/>
<gene>
    <name evidence="2" type="ORF">FHP25_32480</name>
</gene>
<dbReference type="PANTHER" id="PTHR30006">
    <property type="entry name" value="THIAMINE-BINDING PERIPLASMIC PROTEIN-RELATED"/>
    <property type="match status" value="1"/>
</dbReference>
<dbReference type="SUPFAM" id="SSF53850">
    <property type="entry name" value="Periplasmic binding protein-like II"/>
    <property type="match status" value="1"/>
</dbReference>
<dbReference type="Proteomes" id="UP000321638">
    <property type="component" value="Unassembled WGS sequence"/>
</dbReference>
<dbReference type="OrthoDB" id="7374867at2"/>
<dbReference type="GO" id="GO:0015888">
    <property type="term" value="P:thiamine transport"/>
    <property type="evidence" value="ECO:0007669"/>
    <property type="project" value="TreeGrafter"/>
</dbReference>
<keyword evidence="1" id="KW-0732">Signal</keyword>
<dbReference type="Gene3D" id="3.40.190.10">
    <property type="entry name" value="Periplasmic binding protein-like II"/>
    <property type="match status" value="2"/>
</dbReference>
<dbReference type="GO" id="GO:0030975">
    <property type="term" value="F:thiamine binding"/>
    <property type="evidence" value="ECO:0007669"/>
    <property type="project" value="TreeGrafter"/>
</dbReference>
<reference evidence="2 3" key="1">
    <citation type="submission" date="2019-06" db="EMBL/GenBank/DDBJ databases">
        <title>New taxonomy in bacterial strain CC-CFT640, isolated from vineyard.</title>
        <authorList>
            <person name="Lin S.-Y."/>
            <person name="Tsai C.-F."/>
            <person name="Young C.-C."/>
        </authorList>
    </citation>
    <scope>NUCLEOTIDE SEQUENCE [LARGE SCALE GENOMIC DNA]</scope>
    <source>
        <strain evidence="2 3">CC-CFT640</strain>
    </source>
</reference>
<dbReference type="PANTHER" id="PTHR30006:SF2">
    <property type="entry name" value="ABC TRANSPORTER SUBSTRATE-BINDING PROTEIN"/>
    <property type="match status" value="1"/>
</dbReference>
<comment type="caution">
    <text evidence="2">The sequence shown here is derived from an EMBL/GenBank/DDBJ whole genome shotgun (WGS) entry which is preliminary data.</text>
</comment>
<name>A0A5C8PBJ3_9HYPH</name>
<sequence length="401" mass="44590">MTVGAYAIALSSRWAGRSAIEGPHGSDYASRQSTFQRHAFGEDAMRVGILGVLLVAFGCASWSAAQAQARLCDKPRQMDGFKTCADVEKAEAEGEVVLYSTDPEQGQVKLLAAFRQLFPKIKTSYVRLQAGALYAKLLSERQAKSYLVDVMQISDMGMVLDFQRRGGYRQYVSPEMAAFKKEYKSEPEGFWTWGAIIMAGIAYNPNNVPAAEAPKTWEDLLDPKWTDAVNVKVSNSGLQHGVWYTLRPLLGADYFKKFAAIKPRAFDSYVQQYGRLIDGQDKIIMGAQYSGYIEFKAKGAPLAFVFPQTGVPTVPQTWGIIKDGPHPNAAELLMDWFLSPVGQKAYADALLLHSPREDVPPPGNGLSLKEMKLLVPDDWNAFEKDRPQFAKEWDRIVGARR</sequence>
<organism evidence="2 3">
    <name type="scientific">Vineibacter terrae</name>
    <dbReference type="NCBI Taxonomy" id="2586908"/>
    <lineage>
        <taxon>Bacteria</taxon>
        <taxon>Pseudomonadati</taxon>
        <taxon>Pseudomonadota</taxon>
        <taxon>Alphaproteobacteria</taxon>
        <taxon>Hyphomicrobiales</taxon>
        <taxon>Vineibacter</taxon>
    </lineage>
</organism>
<protein>
    <submittedName>
        <fullName evidence="2">Extracellular solute-binding protein</fullName>
    </submittedName>
</protein>
<keyword evidence="3" id="KW-1185">Reference proteome</keyword>
<evidence type="ECO:0000313" key="3">
    <source>
        <dbReference type="Proteomes" id="UP000321638"/>
    </source>
</evidence>
<evidence type="ECO:0000256" key="1">
    <source>
        <dbReference type="ARBA" id="ARBA00022729"/>
    </source>
</evidence>
<accession>A0A5C8PBJ3</accession>
<dbReference type="GO" id="GO:0030976">
    <property type="term" value="F:thiamine pyrophosphate binding"/>
    <property type="evidence" value="ECO:0007669"/>
    <property type="project" value="TreeGrafter"/>
</dbReference>
<proteinExistence type="predicted"/>
<evidence type="ECO:0000313" key="2">
    <source>
        <dbReference type="EMBL" id="TXL70942.1"/>
    </source>
</evidence>
<dbReference type="EMBL" id="VDUZ01000051">
    <property type="protein sequence ID" value="TXL70942.1"/>
    <property type="molecule type" value="Genomic_DNA"/>
</dbReference>